<dbReference type="CDD" id="cd03696">
    <property type="entry name" value="SelB_II"/>
    <property type="match status" value="1"/>
</dbReference>
<evidence type="ECO:0000256" key="8">
    <source>
        <dbReference type="ARBA" id="ARBA00031615"/>
    </source>
</evidence>
<dbReference type="RefSeq" id="WP_184664877.1">
    <property type="nucleotide sequence ID" value="NZ_JACHHB010000013.1"/>
</dbReference>
<reference evidence="10 11" key="1">
    <citation type="submission" date="2020-08" db="EMBL/GenBank/DDBJ databases">
        <title>Genomic Encyclopedia of Type Strains, Phase IV (KMG-IV): sequencing the most valuable type-strain genomes for metagenomic binning, comparative biology and taxonomic classification.</title>
        <authorList>
            <person name="Goeker M."/>
        </authorList>
    </citation>
    <scope>NUCLEOTIDE SEQUENCE [LARGE SCALE GENOMIC DNA]</scope>
    <source>
        <strain evidence="10 11">DSM 24696</strain>
    </source>
</reference>
<keyword evidence="6" id="KW-0342">GTP-binding</keyword>
<proteinExistence type="predicted"/>
<dbReference type="InterPro" id="IPR027417">
    <property type="entry name" value="P-loop_NTPase"/>
</dbReference>
<dbReference type="PANTHER" id="PTHR43721:SF22">
    <property type="entry name" value="ELONGATION FACTOR TU, MITOCHONDRIAL"/>
    <property type="match status" value="1"/>
</dbReference>
<evidence type="ECO:0000256" key="3">
    <source>
        <dbReference type="ARBA" id="ARBA00022490"/>
    </source>
</evidence>
<comment type="subcellular location">
    <subcellularLocation>
        <location evidence="1">Cytoplasm</location>
    </subcellularLocation>
</comment>
<evidence type="ECO:0000256" key="5">
    <source>
        <dbReference type="ARBA" id="ARBA00022917"/>
    </source>
</evidence>
<dbReference type="InterPro" id="IPR050055">
    <property type="entry name" value="EF-Tu_GTPase"/>
</dbReference>
<dbReference type="InterPro" id="IPR004161">
    <property type="entry name" value="EFTu-like_2"/>
</dbReference>
<dbReference type="SUPFAM" id="SSF50447">
    <property type="entry name" value="Translation proteins"/>
    <property type="match status" value="1"/>
</dbReference>
<evidence type="ECO:0000313" key="11">
    <source>
        <dbReference type="Proteomes" id="UP000551878"/>
    </source>
</evidence>
<dbReference type="NCBIfam" id="TIGR00231">
    <property type="entry name" value="small_GTP"/>
    <property type="match status" value="1"/>
</dbReference>
<dbReference type="Gene3D" id="1.10.10.2770">
    <property type="match status" value="1"/>
</dbReference>
<dbReference type="PANTHER" id="PTHR43721">
    <property type="entry name" value="ELONGATION FACTOR TU-RELATED"/>
    <property type="match status" value="1"/>
</dbReference>
<organism evidence="10 11">
    <name type="scientific">Texcoconibacillus texcoconensis</name>
    <dbReference type="NCBI Taxonomy" id="1095777"/>
    <lineage>
        <taxon>Bacteria</taxon>
        <taxon>Bacillati</taxon>
        <taxon>Bacillota</taxon>
        <taxon>Bacilli</taxon>
        <taxon>Bacillales</taxon>
        <taxon>Bacillaceae</taxon>
        <taxon>Texcoconibacillus</taxon>
    </lineage>
</organism>
<dbReference type="InterPro" id="IPR057335">
    <property type="entry name" value="Beta-barrel_SelB"/>
</dbReference>
<comment type="function">
    <text evidence="7">Translation factor necessary for the incorporation of selenocysteine into proteins. It probably replaces EF-Tu for the insertion of selenocysteine directed by the UGA codon. SelB binds GTP and GDP.</text>
</comment>
<dbReference type="Pfam" id="PF03144">
    <property type="entry name" value="GTP_EFTU_D2"/>
    <property type="match status" value="1"/>
</dbReference>
<dbReference type="EMBL" id="JACHHB010000013">
    <property type="protein sequence ID" value="MBB5174452.1"/>
    <property type="molecule type" value="Genomic_DNA"/>
</dbReference>
<dbReference type="InterPro" id="IPR036390">
    <property type="entry name" value="WH_DNA-bd_sf"/>
</dbReference>
<dbReference type="SUPFAM" id="SSF46785">
    <property type="entry name" value="Winged helix' DNA-binding domain"/>
    <property type="match status" value="2"/>
</dbReference>
<evidence type="ECO:0000259" key="9">
    <source>
        <dbReference type="PROSITE" id="PS51722"/>
    </source>
</evidence>
<dbReference type="SUPFAM" id="SSF52540">
    <property type="entry name" value="P-loop containing nucleoside triphosphate hydrolases"/>
    <property type="match status" value="1"/>
</dbReference>
<dbReference type="CDD" id="cd04171">
    <property type="entry name" value="SelB"/>
    <property type="match status" value="1"/>
</dbReference>
<evidence type="ECO:0000256" key="1">
    <source>
        <dbReference type="ARBA" id="ARBA00004496"/>
    </source>
</evidence>
<dbReference type="CDD" id="cd15491">
    <property type="entry name" value="selB_III"/>
    <property type="match status" value="1"/>
</dbReference>
<dbReference type="Pfam" id="PF00009">
    <property type="entry name" value="GTP_EFTU"/>
    <property type="match status" value="1"/>
</dbReference>
<accession>A0A840QSG5</accession>
<dbReference type="GO" id="GO:0003746">
    <property type="term" value="F:translation elongation factor activity"/>
    <property type="evidence" value="ECO:0007669"/>
    <property type="project" value="UniProtKB-KW"/>
</dbReference>
<keyword evidence="3" id="KW-0963">Cytoplasm</keyword>
<dbReference type="InterPro" id="IPR004535">
    <property type="entry name" value="Transl_elong_SelB"/>
</dbReference>
<name>A0A840QSG5_9BACI</name>
<dbReference type="InterPro" id="IPR036388">
    <property type="entry name" value="WH-like_DNA-bd_sf"/>
</dbReference>
<dbReference type="GO" id="GO:0003924">
    <property type="term" value="F:GTPase activity"/>
    <property type="evidence" value="ECO:0007669"/>
    <property type="project" value="InterPro"/>
</dbReference>
<dbReference type="GO" id="GO:0005525">
    <property type="term" value="F:GTP binding"/>
    <property type="evidence" value="ECO:0007669"/>
    <property type="project" value="UniProtKB-KW"/>
</dbReference>
<dbReference type="NCBIfam" id="TIGR00475">
    <property type="entry name" value="selB"/>
    <property type="match status" value="1"/>
</dbReference>
<dbReference type="GO" id="GO:0005829">
    <property type="term" value="C:cytosol"/>
    <property type="evidence" value="ECO:0007669"/>
    <property type="project" value="TreeGrafter"/>
</dbReference>
<comment type="caution">
    <text evidence="10">The sequence shown here is derived from an EMBL/GenBank/DDBJ whole genome shotgun (WGS) entry which is preliminary data.</text>
</comment>
<dbReference type="Gene3D" id="3.40.50.300">
    <property type="entry name" value="P-loop containing nucleotide triphosphate hydrolases"/>
    <property type="match status" value="1"/>
</dbReference>
<keyword evidence="4" id="KW-0547">Nucleotide-binding</keyword>
<dbReference type="InterPro" id="IPR009001">
    <property type="entry name" value="Transl_elong_EF1A/Init_IF2_C"/>
</dbReference>
<sequence length="634" mass="72014">MKRSYTIGMAGHIDHGKTTLTKTLTDIDTDRLKAEKERNISIELGYAPFHLSEDTQVSIVDVPGHEKFIRQMIAGVAGIDLVLLVVAADEGVMPQTVEHLDILRLLGINEGMIVVTKKDQVDEEMIELVEEDIRASIEGTFFEGTELVFVDSLTKEGIDTLKNMIEQHLTQVEPRDTRGAFRLPIDQVFTVHGQGTVVRGTVYEGTVHEGDVLEVLPSEKKVRARQLQVHHEKRTVGQAGQRVAVNLGGISNDELKRGDVLVSTQHYFTTETIDIHLDTVHQLAFPLKQRMLTKLHIGTAEVFGTLVFFDRNESAEDEGILCQLRLQEPIVTKRGDRFILRRPTPVETIGGGIVIDPKGEKYKFGEGTIKMLERKREGTPAERILDTLKIEKSATVQLLVEETGIIEDEVKELVADFIEQGVIINIGSTYLLNNVYEEIVEVMEADLLEFHENYPMRQGKNKAELIQDLLHYGNELADLAIEKAAKDGRVKKDGQYISALDFVSVYPSAWRKRMEQVENTLKEQGLNVEVWGYILENAGIPERLHEELRHFLLRKKRAIALDDKHLVSYESWLEAIEKLYEKTGDAFNLQEAKSILNVTRKYLVPLMEQLDERGLTKRIENERFWQKDPKSILK</sequence>
<dbReference type="SUPFAM" id="SSF50465">
    <property type="entry name" value="EF-Tu/eEF-1alpha/eIF2-gamma C-terminal domain"/>
    <property type="match status" value="1"/>
</dbReference>
<dbReference type="Gene3D" id="1.10.10.10">
    <property type="entry name" value="Winged helix-like DNA-binding domain superfamily/Winged helix DNA-binding domain"/>
    <property type="match status" value="1"/>
</dbReference>
<dbReference type="PRINTS" id="PR00315">
    <property type="entry name" value="ELONGATNFCT"/>
</dbReference>
<dbReference type="Pfam" id="PF09106">
    <property type="entry name" value="WHD_2nd_SelB"/>
    <property type="match status" value="1"/>
</dbReference>
<feature type="domain" description="Tr-type G" evidence="9">
    <location>
        <begin position="2"/>
        <end position="175"/>
    </location>
</feature>
<evidence type="ECO:0000256" key="4">
    <source>
        <dbReference type="ARBA" id="ARBA00022741"/>
    </source>
</evidence>
<dbReference type="InterPro" id="IPR015190">
    <property type="entry name" value="Elong_fac_SelB-wing-hlx_typ-2"/>
</dbReference>
<keyword evidence="5" id="KW-0648">Protein biosynthesis</keyword>
<dbReference type="Pfam" id="PF25461">
    <property type="entry name" value="Beta-barrel_SelB"/>
    <property type="match status" value="1"/>
</dbReference>
<dbReference type="InterPro" id="IPR015191">
    <property type="entry name" value="SelB_WHD4"/>
</dbReference>
<dbReference type="Proteomes" id="UP000551878">
    <property type="component" value="Unassembled WGS sequence"/>
</dbReference>
<dbReference type="AlphaFoldDB" id="A0A840QSG5"/>
<dbReference type="GO" id="GO:0001514">
    <property type="term" value="P:selenocysteine incorporation"/>
    <property type="evidence" value="ECO:0007669"/>
    <property type="project" value="InterPro"/>
</dbReference>
<dbReference type="Gene3D" id="2.40.30.10">
    <property type="entry name" value="Translation factors"/>
    <property type="match status" value="1"/>
</dbReference>
<dbReference type="Pfam" id="PF09107">
    <property type="entry name" value="WHD_3rd_SelB"/>
    <property type="match status" value="1"/>
</dbReference>
<evidence type="ECO:0000313" key="10">
    <source>
        <dbReference type="EMBL" id="MBB5174452.1"/>
    </source>
</evidence>
<dbReference type="InterPro" id="IPR005225">
    <property type="entry name" value="Small_GTP-bd"/>
</dbReference>
<evidence type="ECO:0000256" key="7">
    <source>
        <dbReference type="ARBA" id="ARBA00025526"/>
    </source>
</evidence>
<keyword evidence="10" id="KW-0251">Elongation factor</keyword>
<gene>
    <name evidence="10" type="ORF">HNQ41_002667</name>
</gene>
<dbReference type="InterPro" id="IPR009000">
    <property type="entry name" value="Transl_B-barrel_sf"/>
</dbReference>
<dbReference type="InterPro" id="IPR000795">
    <property type="entry name" value="T_Tr_GTP-bd_dom"/>
</dbReference>
<dbReference type="PROSITE" id="PS51722">
    <property type="entry name" value="G_TR_2"/>
    <property type="match status" value="1"/>
</dbReference>
<evidence type="ECO:0000256" key="6">
    <source>
        <dbReference type="ARBA" id="ARBA00023134"/>
    </source>
</evidence>
<dbReference type="GO" id="GO:0003723">
    <property type="term" value="F:RNA binding"/>
    <property type="evidence" value="ECO:0007669"/>
    <property type="project" value="InterPro"/>
</dbReference>
<protein>
    <recommendedName>
        <fullName evidence="2">Selenocysteine-specific elongation factor</fullName>
    </recommendedName>
    <alternativeName>
        <fullName evidence="8">SelB translation factor</fullName>
    </alternativeName>
</protein>
<evidence type="ECO:0000256" key="2">
    <source>
        <dbReference type="ARBA" id="ARBA00015953"/>
    </source>
</evidence>
<keyword evidence="11" id="KW-1185">Reference proteome</keyword>